<feature type="compositionally biased region" description="Basic and acidic residues" evidence="1">
    <location>
        <begin position="56"/>
        <end position="68"/>
    </location>
</feature>
<dbReference type="KEGG" id="aar:Acear_0613"/>
<dbReference type="EMBL" id="CP002105">
    <property type="protein sequence ID" value="ADL12155.1"/>
    <property type="molecule type" value="Genomic_DNA"/>
</dbReference>
<sequence length="178" mass="20391">MELLVPILIYFGYSILVAVIKKLKSEYQESDLASYTPDEMPKSEKPEANKQPINGEKSKVEERNKIEEPAIEINKKGTAQLELEEKRQELEARKAEAEKKQQEVREKLKSKQEKTPSVAKQNNGRLNIKNLDRNMLRQGVVLAEILQPPRAKRPYQAKDSSVRGLSKGKDVSELYKDD</sequence>
<dbReference type="RefSeq" id="WP_013277601.1">
    <property type="nucleotide sequence ID" value="NC_014378.1"/>
</dbReference>
<protein>
    <submittedName>
        <fullName evidence="2">Uncharacterized protein</fullName>
    </submittedName>
</protein>
<feature type="region of interest" description="Disordered" evidence="1">
    <location>
        <begin position="148"/>
        <end position="178"/>
    </location>
</feature>
<feature type="compositionally biased region" description="Basic and acidic residues" evidence="1">
    <location>
        <begin position="39"/>
        <end position="48"/>
    </location>
</feature>
<feature type="compositionally biased region" description="Basic and acidic residues" evidence="1">
    <location>
        <begin position="167"/>
        <end position="178"/>
    </location>
</feature>
<dbReference type="Proteomes" id="UP000001661">
    <property type="component" value="Chromosome"/>
</dbReference>
<gene>
    <name evidence="2" type="ordered locus">Acear_0613</name>
</gene>
<keyword evidence="3" id="KW-1185">Reference proteome</keyword>
<accession>D9QV96</accession>
<feature type="region of interest" description="Disordered" evidence="1">
    <location>
        <begin position="32"/>
        <end position="126"/>
    </location>
</feature>
<evidence type="ECO:0000313" key="3">
    <source>
        <dbReference type="Proteomes" id="UP000001661"/>
    </source>
</evidence>
<dbReference type="AlphaFoldDB" id="D9QV96"/>
<dbReference type="STRING" id="574087.Acear_0613"/>
<dbReference type="OrthoDB" id="1798639at2"/>
<feature type="compositionally biased region" description="Basic and acidic residues" evidence="1">
    <location>
        <begin position="83"/>
        <end position="114"/>
    </location>
</feature>
<name>D9QV96_ACEAZ</name>
<reference evidence="2 3" key="1">
    <citation type="journal article" date="2010" name="Stand. Genomic Sci.">
        <title>Complete genome sequence of Acetohalobium arabaticum type strain (Z-7288).</title>
        <authorList>
            <person name="Sikorski J."/>
            <person name="Lapidus A."/>
            <person name="Chertkov O."/>
            <person name="Lucas S."/>
            <person name="Copeland A."/>
            <person name="Glavina Del Rio T."/>
            <person name="Nolan M."/>
            <person name="Tice H."/>
            <person name="Cheng J.F."/>
            <person name="Han C."/>
            <person name="Brambilla E."/>
            <person name="Pitluck S."/>
            <person name="Liolios K."/>
            <person name="Ivanova N."/>
            <person name="Mavromatis K."/>
            <person name="Mikhailova N."/>
            <person name="Pati A."/>
            <person name="Bruce D."/>
            <person name="Detter C."/>
            <person name="Tapia R."/>
            <person name="Goodwin L."/>
            <person name="Chen A."/>
            <person name="Palaniappan K."/>
            <person name="Land M."/>
            <person name="Hauser L."/>
            <person name="Chang Y.J."/>
            <person name="Jeffries C.D."/>
            <person name="Rohde M."/>
            <person name="Goker M."/>
            <person name="Spring S."/>
            <person name="Woyke T."/>
            <person name="Bristow J."/>
            <person name="Eisen J.A."/>
            <person name="Markowitz V."/>
            <person name="Hugenholtz P."/>
            <person name="Kyrpides N.C."/>
            <person name="Klenk H.P."/>
        </authorList>
    </citation>
    <scope>NUCLEOTIDE SEQUENCE [LARGE SCALE GENOMIC DNA]</scope>
    <source>
        <strain evidence="3">ATCC 49924 / DSM 5501 / Z-7288</strain>
    </source>
</reference>
<dbReference type="HOGENOM" id="CLU_1507474_0_0_9"/>
<proteinExistence type="predicted"/>
<organism evidence="2 3">
    <name type="scientific">Acetohalobium arabaticum (strain ATCC 49924 / DSM 5501 / Z-7288)</name>
    <dbReference type="NCBI Taxonomy" id="574087"/>
    <lineage>
        <taxon>Bacteria</taxon>
        <taxon>Bacillati</taxon>
        <taxon>Bacillota</taxon>
        <taxon>Clostridia</taxon>
        <taxon>Halanaerobiales</taxon>
        <taxon>Halobacteroidaceae</taxon>
        <taxon>Acetohalobium</taxon>
    </lineage>
</organism>
<evidence type="ECO:0000256" key="1">
    <source>
        <dbReference type="SAM" id="MobiDB-lite"/>
    </source>
</evidence>
<evidence type="ECO:0000313" key="2">
    <source>
        <dbReference type="EMBL" id="ADL12155.1"/>
    </source>
</evidence>